<dbReference type="Gene3D" id="1.10.10.10">
    <property type="entry name" value="Winged helix-like DNA-binding domain superfamily/Winged helix DNA-binding domain"/>
    <property type="match status" value="1"/>
</dbReference>
<dbReference type="EMBL" id="FNUD01000002">
    <property type="protein sequence ID" value="SEE95509.1"/>
    <property type="molecule type" value="Genomic_DNA"/>
</dbReference>
<dbReference type="PANTHER" id="PTHR43537">
    <property type="entry name" value="TRANSCRIPTIONAL REGULATOR, GNTR FAMILY"/>
    <property type="match status" value="1"/>
</dbReference>
<reference evidence="5" key="1">
    <citation type="submission" date="2016-10" db="EMBL/GenBank/DDBJ databases">
        <authorList>
            <person name="Varghese N."/>
            <person name="Submissions S."/>
        </authorList>
    </citation>
    <scope>NUCLEOTIDE SEQUENCE [LARGE SCALE GENOMIC DNA]</scope>
    <source>
        <strain evidence="5">LMG 25555</strain>
    </source>
</reference>
<dbReference type="PATRIC" id="fig|882211.3.peg.4414"/>
<dbReference type="PRINTS" id="PR00035">
    <property type="entry name" value="HTHGNTR"/>
</dbReference>
<dbReference type="InterPro" id="IPR036390">
    <property type="entry name" value="WH_DNA-bd_sf"/>
</dbReference>
<dbReference type="CDD" id="cd07377">
    <property type="entry name" value="WHTH_GntR"/>
    <property type="match status" value="1"/>
</dbReference>
<dbReference type="SUPFAM" id="SSF46785">
    <property type="entry name" value="Winged helix' DNA-binding domain"/>
    <property type="match status" value="1"/>
</dbReference>
<dbReference type="Gene3D" id="1.20.120.530">
    <property type="entry name" value="GntR ligand-binding domain-like"/>
    <property type="match status" value="1"/>
</dbReference>
<feature type="domain" description="HTH gntR-type" evidence="4">
    <location>
        <begin position="12"/>
        <end position="80"/>
    </location>
</feature>
<dbReference type="SUPFAM" id="SSF48008">
    <property type="entry name" value="GntR ligand-binding domain-like"/>
    <property type="match status" value="1"/>
</dbReference>
<dbReference type="SMART" id="SM00895">
    <property type="entry name" value="FCD"/>
    <property type="match status" value="1"/>
</dbReference>
<organism evidence="5 6">
    <name type="scientific">Pseudomonas deceptionensis</name>
    <dbReference type="NCBI Taxonomy" id="882211"/>
    <lineage>
        <taxon>Bacteria</taxon>
        <taxon>Pseudomonadati</taxon>
        <taxon>Pseudomonadota</taxon>
        <taxon>Gammaproteobacteria</taxon>
        <taxon>Pseudomonadales</taxon>
        <taxon>Pseudomonadaceae</taxon>
        <taxon>Pseudomonas</taxon>
    </lineage>
</organism>
<dbReference type="PANTHER" id="PTHR43537:SF5">
    <property type="entry name" value="UXU OPERON TRANSCRIPTIONAL REGULATOR"/>
    <property type="match status" value="1"/>
</dbReference>
<comment type="caution">
    <text evidence="5">The sequence shown here is derived from an EMBL/GenBank/DDBJ whole genome shotgun (WGS) entry which is preliminary data.</text>
</comment>
<dbReference type="GO" id="GO:0003677">
    <property type="term" value="F:DNA binding"/>
    <property type="evidence" value="ECO:0007669"/>
    <property type="project" value="UniProtKB-KW"/>
</dbReference>
<dbReference type="InterPro" id="IPR000524">
    <property type="entry name" value="Tscrpt_reg_HTH_GntR"/>
</dbReference>
<dbReference type="InterPro" id="IPR011711">
    <property type="entry name" value="GntR_C"/>
</dbReference>
<dbReference type="InterPro" id="IPR008920">
    <property type="entry name" value="TF_FadR/GntR_C"/>
</dbReference>
<evidence type="ECO:0000259" key="4">
    <source>
        <dbReference type="PROSITE" id="PS50949"/>
    </source>
</evidence>
<gene>
    <name evidence="5" type="ORF">SAMN04489800_3087</name>
</gene>
<evidence type="ECO:0000256" key="1">
    <source>
        <dbReference type="ARBA" id="ARBA00023015"/>
    </source>
</evidence>
<proteinExistence type="predicted"/>
<dbReference type="RefSeq" id="WP_048362005.1">
    <property type="nucleotide sequence ID" value="NZ_FNUD01000002.1"/>
</dbReference>
<protein>
    <submittedName>
        <fullName evidence="5">DNA-binding transcriptional regulator, FadR family</fullName>
    </submittedName>
</protein>
<name>A0A0J6G948_PSEDM</name>
<keyword evidence="2 5" id="KW-0238">DNA-binding</keyword>
<accession>A0A0J6G948</accession>
<sequence>MSEAVAQKSVRADGARSLAKYLVEEIESGRLAAGQKLPAERELSESFQASRGSVRRVLSNLKEMGLITQSVGSGTFVADNVRLVAPAVEHRASAVQTSPAELMEARLLIETQMPNLIVRYATATDFEKMDECIIRSEAATTIEEFEHWDGALHQAFAEATHNSLFLKILELTTQIREEGEWGRLKKNSLTPERRSQYEVQHRAIVDALRDRDEKLSRDLIEAHLLQVQRNLFGRN</sequence>
<dbReference type="AlphaFoldDB" id="A0A0J6G948"/>
<dbReference type="InterPro" id="IPR036388">
    <property type="entry name" value="WH-like_DNA-bd_sf"/>
</dbReference>
<dbReference type="PROSITE" id="PS50949">
    <property type="entry name" value="HTH_GNTR"/>
    <property type="match status" value="1"/>
</dbReference>
<evidence type="ECO:0000256" key="2">
    <source>
        <dbReference type="ARBA" id="ARBA00023125"/>
    </source>
</evidence>
<dbReference type="SMART" id="SM00345">
    <property type="entry name" value="HTH_GNTR"/>
    <property type="match status" value="1"/>
</dbReference>
<keyword evidence="6" id="KW-1185">Reference proteome</keyword>
<keyword evidence="1" id="KW-0805">Transcription regulation</keyword>
<evidence type="ECO:0000313" key="5">
    <source>
        <dbReference type="EMBL" id="SEE95509.1"/>
    </source>
</evidence>
<evidence type="ECO:0000256" key="3">
    <source>
        <dbReference type="ARBA" id="ARBA00023163"/>
    </source>
</evidence>
<dbReference type="GO" id="GO:0003700">
    <property type="term" value="F:DNA-binding transcription factor activity"/>
    <property type="evidence" value="ECO:0007669"/>
    <property type="project" value="InterPro"/>
</dbReference>
<keyword evidence="3" id="KW-0804">Transcription</keyword>
<dbReference type="Proteomes" id="UP000183613">
    <property type="component" value="Unassembled WGS sequence"/>
</dbReference>
<evidence type="ECO:0000313" key="6">
    <source>
        <dbReference type="Proteomes" id="UP000183613"/>
    </source>
</evidence>
<dbReference type="Pfam" id="PF07729">
    <property type="entry name" value="FCD"/>
    <property type="match status" value="1"/>
</dbReference>
<dbReference type="Pfam" id="PF00392">
    <property type="entry name" value="GntR"/>
    <property type="match status" value="1"/>
</dbReference>